<dbReference type="OrthoDB" id="1844152at2759"/>
<evidence type="ECO:0000256" key="3">
    <source>
        <dbReference type="ARBA" id="ARBA00022723"/>
    </source>
</evidence>
<dbReference type="SUPFAM" id="SSF48264">
    <property type="entry name" value="Cytochrome P450"/>
    <property type="match status" value="1"/>
</dbReference>
<evidence type="ECO:0000256" key="5">
    <source>
        <dbReference type="ARBA" id="ARBA00023004"/>
    </source>
</evidence>
<dbReference type="PROSITE" id="PS00086">
    <property type="entry name" value="CYTOCHROME_P450"/>
    <property type="match status" value="1"/>
</dbReference>
<name>A0A2H3JBX2_WOLCO</name>
<dbReference type="GO" id="GO:0004497">
    <property type="term" value="F:monooxygenase activity"/>
    <property type="evidence" value="ECO:0007669"/>
    <property type="project" value="UniProtKB-KW"/>
</dbReference>
<dbReference type="OMA" id="YEHANEF"/>
<dbReference type="GO" id="GO:0005506">
    <property type="term" value="F:iron ion binding"/>
    <property type="evidence" value="ECO:0007669"/>
    <property type="project" value="InterPro"/>
</dbReference>
<dbReference type="Pfam" id="PF00067">
    <property type="entry name" value="p450"/>
    <property type="match status" value="1"/>
</dbReference>
<dbReference type="STRING" id="742152.A0A2H3JBX2"/>
<keyword evidence="7" id="KW-0503">Monooxygenase</keyword>
<dbReference type="EMBL" id="KB467831">
    <property type="protein sequence ID" value="PCH34174.1"/>
    <property type="molecule type" value="Genomic_DNA"/>
</dbReference>
<dbReference type="CDD" id="cd11041">
    <property type="entry name" value="CYP503A1-like"/>
    <property type="match status" value="1"/>
</dbReference>
<feature type="binding site" description="axial binding residue" evidence="6">
    <location>
        <position position="410"/>
    </location>
    <ligand>
        <name>heme</name>
        <dbReference type="ChEBI" id="CHEBI:30413"/>
    </ligand>
    <ligandPart>
        <name>Fe</name>
        <dbReference type="ChEBI" id="CHEBI:18248"/>
    </ligandPart>
</feature>
<reference evidence="8 9" key="1">
    <citation type="journal article" date="2012" name="Science">
        <title>The Paleozoic origin of enzymatic lignin decomposition reconstructed from 31 fungal genomes.</title>
        <authorList>
            <person name="Floudas D."/>
            <person name="Binder M."/>
            <person name="Riley R."/>
            <person name="Barry K."/>
            <person name="Blanchette R.A."/>
            <person name="Henrissat B."/>
            <person name="Martinez A.T."/>
            <person name="Otillar R."/>
            <person name="Spatafora J.W."/>
            <person name="Yadav J.S."/>
            <person name="Aerts A."/>
            <person name="Benoit I."/>
            <person name="Boyd A."/>
            <person name="Carlson A."/>
            <person name="Copeland A."/>
            <person name="Coutinho P.M."/>
            <person name="de Vries R.P."/>
            <person name="Ferreira P."/>
            <person name="Findley K."/>
            <person name="Foster B."/>
            <person name="Gaskell J."/>
            <person name="Glotzer D."/>
            <person name="Gorecki P."/>
            <person name="Heitman J."/>
            <person name="Hesse C."/>
            <person name="Hori C."/>
            <person name="Igarashi K."/>
            <person name="Jurgens J.A."/>
            <person name="Kallen N."/>
            <person name="Kersten P."/>
            <person name="Kohler A."/>
            <person name="Kuees U."/>
            <person name="Kumar T.K.A."/>
            <person name="Kuo A."/>
            <person name="LaButti K."/>
            <person name="Larrondo L.F."/>
            <person name="Lindquist E."/>
            <person name="Ling A."/>
            <person name="Lombard V."/>
            <person name="Lucas S."/>
            <person name="Lundell T."/>
            <person name="Martin R."/>
            <person name="McLaughlin D.J."/>
            <person name="Morgenstern I."/>
            <person name="Morin E."/>
            <person name="Murat C."/>
            <person name="Nagy L.G."/>
            <person name="Nolan M."/>
            <person name="Ohm R.A."/>
            <person name="Patyshakuliyeva A."/>
            <person name="Rokas A."/>
            <person name="Ruiz-Duenas F.J."/>
            <person name="Sabat G."/>
            <person name="Salamov A."/>
            <person name="Samejima M."/>
            <person name="Schmutz J."/>
            <person name="Slot J.C."/>
            <person name="St John F."/>
            <person name="Stenlid J."/>
            <person name="Sun H."/>
            <person name="Sun S."/>
            <person name="Syed K."/>
            <person name="Tsang A."/>
            <person name="Wiebenga A."/>
            <person name="Young D."/>
            <person name="Pisabarro A."/>
            <person name="Eastwood D.C."/>
            <person name="Martin F."/>
            <person name="Cullen D."/>
            <person name="Grigoriev I.V."/>
            <person name="Hibbett D.S."/>
        </authorList>
    </citation>
    <scope>NUCLEOTIDE SEQUENCE [LARGE SCALE GENOMIC DNA]</scope>
    <source>
        <strain evidence="8 9">MD-104</strain>
    </source>
</reference>
<proteinExistence type="inferred from homology"/>
<protein>
    <submittedName>
        <fullName evidence="8">Cytochrome P450</fullName>
    </submittedName>
</protein>
<organism evidence="8 9">
    <name type="scientific">Wolfiporia cocos (strain MD-104)</name>
    <name type="common">Brown rot fungus</name>
    <dbReference type="NCBI Taxonomy" id="742152"/>
    <lineage>
        <taxon>Eukaryota</taxon>
        <taxon>Fungi</taxon>
        <taxon>Dikarya</taxon>
        <taxon>Basidiomycota</taxon>
        <taxon>Agaricomycotina</taxon>
        <taxon>Agaricomycetes</taxon>
        <taxon>Polyporales</taxon>
        <taxon>Phaeolaceae</taxon>
        <taxon>Wolfiporia</taxon>
    </lineage>
</organism>
<keyword evidence="3 6" id="KW-0479">Metal-binding</keyword>
<evidence type="ECO:0000256" key="6">
    <source>
        <dbReference type="PIRSR" id="PIRSR602401-1"/>
    </source>
</evidence>
<evidence type="ECO:0000256" key="2">
    <source>
        <dbReference type="ARBA" id="ARBA00010617"/>
    </source>
</evidence>
<keyword evidence="4 7" id="KW-0560">Oxidoreductase</keyword>
<sequence>IPSIGPSFPIFSYVAAYCFFRNAREILEEGYSKYKVFKVAITDHWIVVVSGSEMNEELRKLPDSHVSFAEAAEAFVSTKHTIAPDVNDHPIHLAVIRGPLTRNLGVVFLDVIDEIFAAFPDVIKLDGNGWASVALLPAMAKVVSRASNRVFVGLPLCEDTGYLNTVVGFSFDVVKGRAVLSFVPGIFKGYIRRRMLPWSRRAIRRTSEYVFSIIDDRQKKLRELGDNWNDKPNDLLMWLIEEADKSGLTVNLIVQGLLLSNFAAIHTSSNSITHALYHLAAHPEYMQPLREEIETVLKEQGWTKIAVGKMWKLDSFMRESQRLNSITALSVRRKLLQDITLSNGTFLPKGTIVVSAASATHLDERYYEHANEFEGFRFADMRTDESERTKHQYVSTSSEYIAFGHGKHACPGRFFAVNELKVMMAYMILNYDMKFEGNGGRPENVWEWYSVRPDPTARVMLRKRQCADA</sequence>
<dbReference type="InterPro" id="IPR036396">
    <property type="entry name" value="Cyt_P450_sf"/>
</dbReference>
<dbReference type="PANTHER" id="PTHR46206">
    <property type="entry name" value="CYTOCHROME P450"/>
    <property type="match status" value="1"/>
</dbReference>
<keyword evidence="6 7" id="KW-0349">Heme</keyword>
<gene>
    <name evidence="8" type="ORF">WOLCODRAFT_63684</name>
</gene>
<evidence type="ECO:0000256" key="7">
    <source>
        <dbReference type="RuleBase" id="RU000461"/>
    </source>
</evidence>
<dbReference type="AlphaFoldDB" id="A0A2H3JBX2"/>
<keyword evidence="9" id="KW-1185">Reference proteome</keyword>
<dbReference type="InterPro" id="IPR017972">
    <property type="entry name" value="Cyt_P450_CS"/>
</dbReference>
<dbReference type="GO" id="GO:0016705">
    <property type="term" value="F:oxidoreductase activity, acting on paired donors, with incorporation or reduction of molecular oxygen"/>
    <property type="evidence" value="ECO:0007669"/>
    <property type="project" value="InterPro"/>
</dbReference>
<evidence type="ECO:0000256" key="4">
    <source>
        <dbReference type="ARBA" id="ARBA00023002"/>
    </source>
</evidence>
<evidence type="ECO:0000313" key="8">
    <source>
        <dbReference type="EMBL" id="PCH34174.1"/>
    </source>
</evidence>
<accession>A0A2H3JBX2</accession>
<evidence type="ECO:0000256" key="1">
    <source>
        <dbReference type="ARBA" id="ARBA00001971"/>
    </source>
</evidence>
<dbReference type="InterPro" id="IPR002401">
    <property type="entry name" value="Cyt_P450_E_grp-I"/>
</dbReference>
<dbReference type="PRINTS" id="PR00385">
    <property type="entry name" value="P450"/>
</dbReference>
<keyword evidence="5 6" id="KW-0408">Iron</keyword>
<evidence type="ECO:0000313" key="9">
    <source>
        <dbReference type="Proteomes" id="UP000218811"/>
    </source>
</evidence>
<comment type="cofactor">
    <cofactor evidence="1 6">
        <name>heme</name>
        <dbReference type="ChEBI" id="CHEBI:30413"/>
    </cofactor>
</comment>
<dbReference type="PRINTS" id="PR00463">
    <property type="entry name" value="EP450I"/>
</dbReference>
<dbReference type="Gene3D" id="1.10.630.10">
    <property type="entry name" value="Cytochrome P450"/>
    <property type="match status" value="1"/>
</dbReference>
<feature type="non-terminal residue" evidence="8">
    <location>
        <position position="1"/>
    </location>
</feature>
<dbReference type="InterPro" id="IPR001128">
    <property type="entry name" value="Cyt_P450"/>
</dbReference>
<comment type="similarity">
    <text evidence="2 7">Belongs to the cytochrome P450 family.</text>
</comment>
<dbReference type="Proteomes" id="UP000218811">
    <property type="component" value="Unassembled WGS sequence"/>
</dbReference>
<dbReference type="GO" id="GO:0020037">
    <property type="term" value="F:heme binding"/>
    <property type="evidence" value="ECO:0007669"/>
    <property type="project" value="InterPro"/>
</dbReference>